<organism evidence="2 3">
    <name type="scientific">Pleomassaria siparia CBS 279.74</name>
    <dbReference type="NCBI Taxonomy" id="1314801"/>
    <lineage>
        <taxon>Eukaryota</taxon>
        <taxon>Fungi</taxon>
        <taxon>Dikarya</taxon>
        <taxon>Ascomycota</taxon>
        <taxon>Pezizomycotina</taxon>
        <taxon>Dothideomycetes</taxon>
        <taxon>Pleosporomycetidae</taxon>
        <taxon>Pleosporales</taxon>
        <taxon>Pleomassariaceae</taxon>
        <taxon>Pleomassaria</taxon>
    </lineage>
</organism>
<evidence type="ECO:0000313" key="2">
    <source>
        <dbReference type="EMBL" id="KAF2711272.1"/>
    </source>
</evidence>
<sequence>MANSHTTNVLTCLSQTFLFFFFTKRAWHLLSFVFLSAALAMHHLLCFNLTTACLCHPHDTRIGEWVFGVRFELNLFTICWRGSGIFPNAYVTNDCERYDTTTKE</sequence>
<keyword evidence="3" id="KW-1185">Reference proteome</keyword>
<keyword evidence="1" id="KW-0812">Transmembrane</keyword>
<evidence type="ECO:0000313" key="3">
    <source>
        <dbReference type="Proteomes" id="UP000799428"/>
    </source>
</evidence>
<reference evidence="2" key="1">
    <citation type="journal article" date="2020" name="Stud. Mycol.">
        <title>101 Dothideomycetes genomes: a test case for predicting lifestyles and emergence of pathogens.</title>
        <authorList>
            <person name="Haridas S."/>
            <person name="Albert R."/>
            <person name="Binder M."/>
            <person name="Bloem J."/>
            <person name="Labutti K."/>
            <person name="Salamov A."/>
            <person name="Andreopoulos B."/>
            <person name="Baker S."/>
            <person name="Barry K."/>
            <person name="Bills G."/>
            <person name="Bluhm B."/>
            <person name="Cannon C."/>
            <person name="Castanera R."/>
            <person name="Culley D."/>
            <person name="Daum C."/>
            <person name="Ezra D."/>
            <person name="Gonzalez J."/>
            <person name="Henrissat B."/>
            <person name="Kuo A."/>
            <person name="Liang C."/>
            <person name="Lipzen A."/>
            <person name="Lutzoni F."/>
            <person name="Magnuson J."/>
            <person name="Mondo S."/>
            <person name="Nolan M."/>
            <person name="Ohm R."/>
            <person name="Pangilinan J."/>
            <person name="Park H.-J."/>
            <person name="Ramirez L."/>
            <person name="Alfaro M."/>
            <person name="Sun H."/>
            <person name="Tritt A."/>
            <person name="Yoshinaga Y."/>
            <person name="Zwiers L.-H."/>
            <person name="Turgeon B."/>
            <person name="Goodwin S."/>
            <person name="Spatafora J."/>
            <person name="Crous P."/>
            <person name="Grigoriev I."/>
        </authorList>
    </citation>
    <scope>NUCLEOTIDE SEQUENCE</scope>
    <source>
        <strain evidence="2">CBS 279.74</strain>
    </source>
</reference>
<accession>A0A6G1KFM0</accession>
<gene>
    <name evidence="2" type="ORF">K504DRAFT_216067</name>
</gene>
<protein>
    <submittedName>
        <fullName evidence="2">Uncharacterized protein</fullName>
    </submittedName>
</protein>
<dbReference type="EMBL" id="MU005767">
    <property type="protein sequence ID" value="KAF2711272.1"/>
    <property type="molecule type" value="Genomic_DNA"/>
</dbReference>
<name>A0A6G1KFM0_9PLEO</name>
<keyword evidence="1" id="KW-0472">Membrane</keyword>
<dbReference type="AlphaFoldDB" id="A0A6G1KFM0"/>
<feature type="transmembrane region" description="Helical" evidence="1">
    <location>
        <begin position="26"/>
        <end position="45"/>
    </location>
</feature>
<dbReference type="Proteomes" id="UP000799428">
    <property type="component" value="Unassembled WGS sequence"/>
</dbReference>
<proteinExistence type="predicted"/>
<keyword evidence="1" id="KW-1133">Transmembrane helix</keyword>
<evidence type="ECO:0000256" key="1">
    <source>
        <dbReference type="SAM" id="Phobius"/>
    </source>
</evidence>